<feature type="compositionally biased region" description="Polar residues" evidence="5">
    <location>
        <begin position="286"/>
        <end position="295"/>
    </location>
</feature>
<feature type="compositionally biased region" description="Polar residues" evidence="5">
    <location>
        <begin position="186"/>
        <end position="250"/>
    </location>
</feature>
<name>A0AAY5L1P1_ESOLU</name>
<feature type="compositionally biased region" description="Basic and acidic residues" evidence="5">
    <location>
        <begin position="359"/>
        <end position="376"/>
    </location>
</feature>
<evidence type="ECO:0000259" key="6">
    <source>
        <dbReference type="Pfam" id="PF09073"/>
    </source>
</evidence>
<feature type="compositionally biased region" description="Gly residues" evidence="5">
    <location>
        <begin position="555"/>
        <end position="567"/>
    </location>
</feature>
<evidence type="ECO:0000256" key="2">
    <source>
        <dbReference type="ARBA" id="ARBA00023054"/>
    </source>
</evidence>
<keyword evidence="8" id="KW-1185">Reference proteome</keyword>
<dbReference type="Proteomes" id="UP000265140">
    <property type="component" value="Chromosome 10"/>
</dbReference>
<dbReference type="GO" id="GO:0005634">
    <property type="term" value="C:nucleus"/>
    <property type="evidence" value="ECO:0007669"/>
    <property type="project" value="TreeGrafter"/>
</dbReference>
<feature type="compositionally biased region" description="Polar residues" evidence="5">
    <location>
        <begin position="340"/>
        <end position="357"/>
    </location>
</feature>
<evidence type="ECO:0000313" key="7">
    <source>
        <dbReference type="Ensembl" id="ENSELUP00000095273.1"/>
    </source>
</evidence>
<comment type="function">
    <text evidence="3">May be involved in regulating transcriptional activation of cardiac genes during the aging process. May play a role in biosynthesis and/or processing of SLC2A4 in adipose cells.</text>
</comment>
<dbReference type="InterPro" id="IPR015158">
    <property type="entry name" value="Bud22_dom"/>
</dbReference>
<keyword evidence="2" id="KW-0175">Coiled coil</keyword>
<dbReference type="GO" id="GO:0030490">
    <property type="term" value="P:maturation of SSU-rRNA"/>
    <property type="evidence" value="ECO:0007669"/>
    <property type="project" value="TreeGrafter"/>
</dbReference>
<gene>
    <name evidence="7" type="primary">SRFBP1</name>
</gene>
<evidence type="ECO:0000313" key="8">
    <source>
        <dbReference type="Proteomes" id="UP000265140"/>
    </source>
</evidence>
<dbReference type="PANTHER" id="PTHR23325">
    <property type="entry name" value="SERUM RESPONSE FACTOR-BINDING"/>
    <property type="match status" value="1"/>
</dbReference>
<proteinExistence type="predicted"/>
<dbReference type="InterPro" id="IPR037393">
    <property type="entry name" value="Bud22/SRFB1"/>
</dbReference>
<organism evidence="7 8">
    <name type="scientific">Esox lucius</name>
    <name type="common">Northern pike</name>
    <dbReference type="NCBI Taxonomy" id="8010"/>
    <lineage>
        <taxon>Eukaryota</taxon>
        <taxon>Metazoa</taxon>
        <taxon>Chordata</taxon>
        <taxon>Craniata</taxon>
        <taxon>Vertebrata</taxon>
        <taxon>Euteleostomi</taxon>
        <taxon>Actinopterygii</taxon>
        <taxon>Neopterygii</taxon>
        <taxon>Teleostei</taxon>
        <taxon>Protacanthopterygii</taxon>
        <taxon>Esociformes</taxon>
        <taxon>Esocidae</taxon>
        <taxon>Esox</taxon>
    </lineage>
</organism>
<feature type="compositionally biased region" description="Basic and acidic residues" evidence="5">
    <location>
        <begin position="251"/>
        <end position="285"/>
    </location>
</feature>
<feature type="compositionally biased region" description="Basic and acidic residues" evidence="5">
    <location>
        <begin position="468"/>
        <end position="483"/>
    </location>
</feature>
<sequence>MSLPFPLNLNNEVVRMRKEVRRVRTLVIRKLIKQIAHLKKKKGKEEDLERNRRRGARLLEEIHVMKRLKSDPVTKAALQKNLSFEFVCKNPKATITDRAIVRIATHPQFSKKIDTLKAAIKAFKDDRMTVLKGENETAGKKEPETEVKVKALPKDSEEKEGVDESDEKVEENKGEGDEEQYGILAESQSLMLNTDSPTENTDSPTENTDSPTENTDSPTENTDSPTENTDSPTENTDSPTENTDSPTENTDSPKENTDSPKENTDSPKENTDSLKEITDSLKENTDSPTENLASSHSKEMSETLKSLTDSVTPFMIEAPQIAPMKKMETEKPTAQKAAPLTQQLAKETPTPQKTQDLNPLKDSKPQREDFRNKEEAQENEEEEDVESDLESSDEDSDEKEYFDDSTEERFHKQSSQSEESDDDDFFLGKVSKLKNKKRRDTAAAPPGHEVGSSSVTGENPLLQPLDSLKPHQTEQDKLEDRLNSKATFTSVFCSSLSGSRGWGDGGRGSGRDGGRGSGRDGGRGSGRDGGRGSGRDGGRGSGRDGGRGLGRDGGRGSGRGGGRGSGRGRGREPCAFPSHQAPEQALHPSWEASKKRKEQLTQIVAFQGKKIKFDDDD</sequence>
<dbReference type="PANTHER" id="PTHR23325:SF1">
    <property type="entry name" value="SERUM RESPONSE FACTOR-BINDING PROTEIN 1"/>
    <property type="match status" value="1"/>
</dbReference>
<dbReference type="GeneTree" id="ENSGT00390000006478"/>
<evidence type="ECO:0000256" key="1">
    <source>
        <dbReference type="ARBA" id="ARBA00013459"/>
    </source>
</evidence>
<accession>A0AAY5L1P1</accession>
<reference evidence="7" key="3">
    <citation type="submission" date="2025-09" db="UniProtKB">
        <authorList>
            <consortium name="Ensembl"/>
        </authorList>
    </citation>
    <scope>IDENTIFICATION</scope>
</reference>
<dbReference type="Pfam" id="PF09073">
    <property type="entry name" value="BUD22"/>
    <property type="match status" value="1"/>
</dbReference>
<feature type="compositionally biased region" description="Polar residues" evidence="5">
    <location>
        <begin position="484"/>
        <end position="493"/>
    </location>
</feature>
<feature type="compositionally biased region" description="Basic and acidic residues" evidence="5">
    <location>
        <begin position="134"/>
        <end position="159"/>
    </location>
</feature>
<evidence type="ECO:0000256" key="4">
    <source>
        <dbReference type="ARBA" id="ARBA00033254"/>
    </source>
</evidence>
<reference evidence="7" key="2">
    <citation type="submission" date="2025-08" db="UniProtKB">
        <authorList>
            <consortium name="Ensembl"/>
        </authorList>
    </citation>
    <scope>IDENTIFICATION</scope>
</reference>
<dbReference type="GO" id="GO:0030686">
    <property type="term" value="C:90S preribosome"/>
    <property type="evidence" value="ECO:0007669"/>
    <property type="project" value="TreeGrafter"/>
</dbReference>
<feature type="domain" description="Bud22" evidence="6">
    <location>
        <begin position="536"/>
        <end position="614"/>
    </location>
</feature>
<evidence type="ECO:0000256" key="5">
    <source>
        <dbReference type="SAM" id="MobiDB-lite"/>
    </source>
</evidence>
<reference evidence="7 8" key="1">
    <citation type="submission" date="2020-02" db="EMBL/GenBank/DDBJ databases">
        <title>Esox lucius (northern pike) genome, fEsoLuc1, primary haplotype.</title>
        <authorList>
            <person name="Myers G."/>
            <person name="Karagic N."/>
            <person name="Meyer A."/>
            <person name="Pippel M."/>
            <person name="Reichard M."/>
            <person name="Winkler S."/>
            <person name="Tracey A."/>
            <person name="Sims Y."/>
            <person name="Howe K."/>
            <person name="Rhie A."/>
            <person name="Formenti G."/>
            <person name="Durbin R."/>
            <person name="Fedrigo O."/>
            <person name="Jarvis E.D."/>
        </authorList>
    </citation>
    <scope>NUCLEOTIDE SEQUENCE [LARGE SCALE GENOMIC DNA]</scope>
</reference>
<feature type="compositionally biased region" description="Acidic residues" evidence="5">
    <location>
        <begin position="377"/>
        <end position="406"/>
    </location>
</feature>
<dbReference type="AlphaFoldDB" id="A0AAY5L1P1"/>
<feature type="compositionally biased region" description="Acidic residues" evidence="5">
    <location>
        <begin position="160"/>
        <end position="169"/>
    </location>
</feature>
<feature type="region of interest" description="Disordered" evidence="5">
    <location>
        <begin position="134"/>
        <end position="596"/>
    </location>
</feature>
<evidence type="ECO:0000256" key="3">
    <source>
        <dbReference type="ARBA" id="ARBA00025646"/>
    </source>
</evidence>
<dbReference type="Ensembl" id="ENSELUT00000100496.1">
    <property type="protein sequence ID" value="ENSELUP00000095273.1"/>
    <property type="gene ID" value="ENSELUG00000039722.1"/>
</dbReference>
<feature type="compositionally biased region" description="Basic and acidic residues" evidence="5">
    <location>
        <begin position="509"/>
        <end position="554"/>
    </location>
</feature>
<protein>
    <recommendedName>
        <fullName evidence="1">Serum response factor-binding protein 1</fullName>
    </recommendedName>
    <alternativeName>
        <fullName evidence="4">SRF-dependent transcription regulation-associated protein</fullName>
    </alternativeName>
</protein>